<dbReference type="InterPro" id="IPR028082">
    <property type="entry name" value="Peripla_BP_I"/>
</dbReference>
<feature type="domain" description="Leucine-binding protein" evidence="3">
    <location>
        <begin position="35"/>
        <end position="382"/>
    </location>
</feature>
<evidence type="ECO:0000256" key="2">
    <source>
        <dbReference type="ARBA" id="ARBA00022729"/>
    </source>
</evidence>
<evidence type="ECO:0000313" key="5">
    <source>
        <dbReference type="Proteomes" id="UP001201873"/>
    </source>
</evidence>
<dbReference type="SUPFAM" id="SSF53822">
    <property type="entry name" value="Periplasmic binding protein-like I"/>
    <property type="match status" value="1"/>
</dbReference>
<dbReference type="RefSeq" id="WP_248811115.1">
    <property type="nucleotide sequence ID" value="NZ_JALKFT010000007.1"/>
</dbReference>
<comment type="caution">
    <text evidence="4">The sequence shown here is derived from an EMBL/GenBank/DDBJ whole genome shotgun (WGS) entry which is preliminary data.</text>
</comment>
<dbReference type="Gene3D" id="3.40.50.2300">
    <property type="match status" value="2"/>
</dbReference>
<gene>
    <name evidence="4" type="ORF">MXD59_08920</name>
</gene>
<dbReference type="PANTHER" id="PTHR47235:SF1">
    <property type="entry name" value="BLR6548 PROTEIN"/>
    <property type="match status" value="1"/>
</dbReference>
<keyword evidence="5" id="KW-1185">Reference proteome</keyword>
<proteinExistence type="inferred from homology"/>
<evidence type="ECO:0000256" key="1">
    <source>
        <dbReference type="ARBA" id="ARBA00010062"/>
    </source>
</evidence>
<keyword evidence="2" id="KW-0732">Signal</keyword>
<dbReference type="Pfam" id="PF13458">
    <property type="entry name" value="Peripla_BP_6"/>
    <property type="match status" value="1"/>
</dbReference>
<dbReference type="EMBL" id="JALKFT010000007">
    <property type="protein sequence ID" value="MCK9875893.1"/>
    <property type="molecule type" value="Genomic_DNA"/>
</dbReference>
<evidence type="ECO:0000259" key="3">
    <source>
        <dbReference type="Pfam" id="PF13458"/>
    </source>
</evidence>
<accession>A0ABT0JWG3</accession>
<evidence type="ECO:0000313" key="4">
    <source>
        <dbReference type="EMBL" id="MCK9875893.1"/>
    </source>
</evidence>
<organism evidence="4 5">
    <name type="scientific">Frankia umida</name>
    <dbReference type="NCBI Taxonomy" id="573489"/>
    <lineage>
        <taxon>Bacteria</taxon>
        <taxon>Bacillati</taxon>
        <taxon>Actinomycetota</taxon>
        <taxon>Actinomycetes</taxon>
        <taxon>Frankiales</taxon>
        <taxon>Frankiaceae</taxon>
        <taxon>Frankia</taxon>
    </lineage>
</organism>
<dbReference type="PANTHER" id="PTHR47235">
    <property type="entry name" value="BLR6548 PROTEIN"/>
    <property type="match status" value="1"/>
</dbReference>
<dbReference type="Proteomes" id="UP001201873">
    <property type="component" value="Unassembled WGS sequence"/>
</dbReference>
<comment type="similarity">
    <text evidence="1">Belongs to the leucine-binding protein family.</text>
</comment>
<dbReference type="InterPro" id="IPR028081">
    <property type="entry name" value="Leu-bd"/>
</dbReference>
<sequence length="402" mass="42054">MAAPIFLASTAACNSAPKAVAESCDTKAPGVSPTEIRAGFIFPASGVLASTFVPVRAGLDARIEAANAAGGVYGRQIKYDWVDDRGKPDTNAVSARSLIEDKGDFAIMETSPVSSGGAAYLASKQIPVVGLAIEPVWSQYRNMFAFSYTPGALRTAEAVTTFGKFARQEGGTRALLITDPIGLGMSATSHGTMQASLESAGIHVDQAQTDQEPSASQLNEIIRRITTGHIDTLIGTLTTETFAKIIVAVRQHGLQPKVLLTGSQSPDSDLLAKYGSQLAGLTTFSSEPMDPKDPAVATYQANLNRYAPELEDSGQQVALAGYVSADLLVRGLQAAGPCPTRQSFITGLRAVKGYTAGGLAPSIDFEADFGRTPTCYPFISVNAFGNGLVTKSASFCGERIGT</sequence>
<dbReference type="CDD" id="cd06341">
    <property type="entry name" value="PBP1_ABC_ligand_binding-like"/>
    <property type="match status" value="1"/>
</dbReference>
<name>A0ABT0JWG3_9ACTN</name>
<protein>
    <submittedName>
        <fullName evidence="4">ABC transporter substrate-binding protein</fullName>
    </submittedName>
</protein>
<reference evidence="4 5" key="1">
    <citation type="submission" date="2022-04" db="EMBL/GenBank/DDBJ databases">
        <title>Genome diversity in the genus Frankia.</title>
        <authorList>
            <person name="Carlos-Shanley C."/>
            <person name="Hahn D."/>
        </authorList>
    </citation>
    <scope>NUCLEOTIDE SEQUENCE [LARGE SCALE GENOMIC DNA]</scope>
    <source>
        <strain evidence="4 5">Ag45/Mut15</strain>
    </source>
</reference>